<dbReference type="AlphaFoldDB" id="A0A0R1KH89"/>
<dbReference type="EMBL" id="AZDY01000037">
    <property type="protein sequence ID" value="KRK82829.1"/>
    <property type="molecule type" value="Genomic_DNA"/>
</dbReference>
<evidence type="ECO:0000313" key="4">
    <source>
        <dbReference type="Proteomes" id="UP000051515"/>
    </source>
</evidence>
<evidence type="ECO:0000313" key="3">
    <source>
        <dbReference type="EMBL" id="KRK82829.1"/>
    </source>
</evidence>
<keyword evidence="1" id="KW-0732">Signal</keyword>
<proteinExistence type="predicted"/>
<feature type="chain" id="PRO_5038791932" description="S-layer protein C-terminal domain-containing protein" evidence="1">
    <location>
        <begin position="18"/>
        <end position="268"/>
    </location>
</feature>
<protein>
    <recommendedName>
        <fullName evidence="2">S-layer protein C-terminal domain-containing protein</fullName>
    </recommendedName>
</protein>
<feature type="signal peptide" evidence="1">
    <location>
        <begin position="1"/>
        <end position="17"/>
    </location>
</feature>
<dbReference type="Pfam" id="PF03217">
    <property type="entry name" value="SlpA"/>
    <property type="match status" value="1"/>
</dbReference>
<accession>A0A0R1KH89</accession>
<feature type="domain" description="S-layer protein C-terminal" evidence="2">
    <location>
        <begin position="216"/>
        <end position="260"/>
    </location>
</feature>
<gene>
    <name evidence="3" type="ORF">FC78_GL001632</name>
</gene>
<name>A0A0R1KH89_9LACO</name>
<reference evidence="3 4" key="1">
    <citation type="journal article" date="2015" name="Genome Announc.">
        <title>Expanding the biotechnology potential of lactobacilli through comparative genomics of 213 strains and associated genera.</title>
        <authorList>
            <person name="Sun Z."/>
            <person name="Harris H.M."/>
            <person name="McCann A."/>
            <person name="Guo C."/>
            <person name="Argimon S."/>
            <person name="Zhang W."/>
            <person name="Yang X."/>
            <person name="Jeffery I.B."/>
            <person name="Cooney J.C."/>
            <person name="Kagawa T.F."/>
            <person name="Liu W."/>
            <person name="Song Y."/>
            <person name="Salvetti E."/>
            <person name="Wrobel A."/>
            <person name="Rasinkangas P."/>
            <person name="Parkhill J."/>
            <person name="Rea M.C."/>
            <person name="O'Sullivan O."/>
            <person name="Ritari J."/>
            <person name="Douillard F.P."/>
            <person name="Paul Ross R."/>
            <person name="Yang R."/>
            <person name="Briner A.E."/>
            <person name="Felis G.E."/>
            <person name="de Vos W.M."/>
            <person name="Barrangou R."/>
            <person name="Klaenhammer T.R."/>
            <person name="Caufield P.W."/>
            <person name="Cui Y."/>
            <person name="Zhang H."/>
            <person name="O'Toole P.W."/>
        </authorList>
    </citation>
    <scope>NUCLEOTIDE SEQUENCE [LARGE SCALE GENOMIC DNA]</scope>
    <source>
        <strain evidence="3 4">DSM 19674</strain>
    </source>
</reference>
<dbReference type="PATRIC" id="fig|1423788.3.peg.1683"/>
<comment type="caution">
    <text evidence="3">The sequence shown here is derived from an EMBL/GenBank/DDBJ whole genome shotgun (WGS) entry which is preliminary data.</text>
</comment>
<dbReference type="Proteomes" id="UP000051515">
    <property type="component" value="Unassembled WGS sequence"/>
</dbReference>
<keyword evidence="4" id="KW-1185">Reference proteome</keyword>
<sequence length="268" mass="28835">MGITIAALLLTAGPVIAPIETTNVHAATSPESDYVKPDASYTDNGDGTYTLHGVIHGSILTSGENAHPTGNGLTVSLDGIKVSSTGTVNLAAPEFDGYKPLYNDYEVDLEDNGDVYFAGLMYQPTNATTINENKKSGQPYSTTITLTKPAITCDDTGLPNSIPGTTKFVTLPAGSSWKVDRKMYNYEETYYRVGTNTWVDSRDGNEESHLGVVTTKNQSALFTKDGTKIANRVLGANTAWLTDQTATINGQTMYRVATNEWLASRDVK</sequence>
<evidence type="ECO:0000256" key="1">
    <source>
        <dbReference type="SAM" id="SignalP"/>
    </source>
</evidence>
<evidence type="ECO:0000259" key="2">
    <source>
        <dbReference type="Pfam" id="PF03217"/>
    </source>
</evidence>
<organism evidence="3 4">
    <name type="scientific">Companilactobacillus bobalius DSM 19674</name>
    <dbReference type="NCBI Taxonomy" id="1423788"/>
    <lineage>
        <taxon>Bacteria</taxon>
        <taxon>Bacillati</taxon>
        <taxon>Bacillota</taxon>
        <taxon>Bacilli</taxon>
        <taxon>Lactobacillales</taxon>
        <taxon>Lactobacillaceae</taxon>
        <taxon>Companilactobacillus</taxon>
        <taxon>Companilactobacillus bobalius</taxon>
    </lineage>
</organism>
<dbReference type="InterPro" id="IPR024968">
    <property type="entry name" value="SlpA_C_lactobacillus"/>
</dbReference>